<evidence type="ECO:0000256" key="2">
    <source>
        <dbReference type="SAM" id="SignalP"/>
    </source>
</evidence>
<comment type="caution">
    <text evidence="3">The sequence shown here is derived from an EMBL/GenBank/DDBJ whole genome shotgun (WGS) entry which is preliminary data.</text>
</comment>
<accession>A0ABQ5YE88</accession>
<keyword evidence="4" id="KW-1185">Reference proteome</keyword>
<dbReference type="Proteomes" id="UP001156706">
    <property type="component" value="Unassembled WGS sequence"/>
</dbReference>
<dbReference type="RefSeq" id="WP_284196367.1">
    <property type="nucleotide sequence ID" value="NZ_BSOG01000002.1"/>
</dbReference>
<dbReference type="EMBL" id="BSOG01000002">
    <property type="protein sequence ID" value="GLR13260.1"/>
    <property type="molecule type" value="Genomic_DNA"/>
</dbReference>
<name>A0ABQ5YE88_9NEIS</name>
<gene>
    <name evidence="3" type="ORF">GCM10007907_20500</name>
</gene>
<keyword evidence="2" id="KW-0732">Signal</keyword>
<feature type="signal peptide" evidence="2">
    <location>
        <begin position="1"/>
        <end position="17"/>
    </location>
</feature>
<protein>
    <submittedName>
        <fullName evidence="3">Uncharacterized protein</fullName>
    </submittedName>
</protein>
<evidence type="ECO:0000313" key="4">
    <source>
        <dbReference type="Proteomes" id="UP001156706"/>
    </source>
</evidence>
<organism evidence="3 4">
    <name type="scientific">Chitinimonas prasina</name>
    <dbReference type="NCBI Taxonomy" id="1434937"/>
    <lineage>
        <taxon>Bacteria</taxon>
        <taxon>Pseudomonadati</taxon>
        <taxon>Pseudomonadota</taxon>
        <taxon>Betaproteobacteria</taxon>
        <taxon>Neisseriales</taxon>
        <taxon>Chitinibacteraceae</taxon>
        <taxon>Chitinimonas</taxon>
    </lineage>
</organism>
<feature type="region of interest" description="Disordered" evidence="1">
    <location>
        <begin position="49"/>
        <end position="72"/>
    </location>
</feature>
<sequence length="309" mass="33027">MKKFALVLLIVFVVAFAFVSLPNQPESAPVAEKVQATAAAQAEASGSGLFSQRTVDGGNVKPLDSKASSESLTGSLRDAQSYRQFILSAAQHPERGGIAYAKSISTTCLVIQKSQILPRTNDTGAPATAVSLAAALLKSRCDITRSEYDALRKSQAFVDGSKKDPLLALLDALDKAKGQDKALLVSKALESADPIVLSSNMLAWRKGTGSSDLPDGYFNGKWHTYEETEASGVEDAFRLARCDLGWDCGPNNPMTLGECALAGVCQDSLEKTLLSVQVPGRDWAKTQVLRRQIVEAVRTKNVGFFVPTS</sequence>
<feature type="chain" id="PRO_5045316197" evidence="2">
    <location>
        <begin position="18"/>
        <end position="309"/>
    </location>
</feature>
<evidence type="ECO:0000313" key="3">
    <source>
        <dbReference type="EMBL" id="GLR13260.1"/>
    </source>
</evidence>
<proteinExistence type="predicted"/>
<evidence type="ECO:0000256" key="1">
    <source>
        <dbReference type="SAM" id="MobiDB-lite"/>
    </source>
</evidence>
<reference evidence="4" key="1">
    <citation type="journal article" date="2019" name="Int. J. Syst. Evol. Microbiol.">
        <title>The Global Catalogue of Microorganisms (GCM) 10K type strain sequencing project: providing services to taxonomists for standard genome sequencing and annotation.</title>
        <authorList>
            <consortium name="The Broad Institute Genomics Platform"/>
            <consortium name="The Broad Institute Genome Sequencing Center for Infectious Disease"/>
            <person name="Wu L."/>
            <person name="Ma J."/>
        </authorList>
    </citation>
    <scope>NUCLEOTIDE SEQUENCE [LARGE SCALE GENOMIC DNA]</scope>
    <source>
        <strain evidence="4">NBRC 110044</strain>
    </source>
</reference>